<dbReference type="EMBL" id="CAKOFQ010007102">
    <property type="protein sequence ID" value="CAH1990973.1"/>
    <property type="molecule type" value="Genomic_DNA"/>
</dbReference>
<feature type="chain" id="PRO_5040160294" description="Lipase domain-containing protein" evidence="5">
    <location>
        <begin position="21"/>
        <end position="338"/>
    </location>
</feature>
<dbReference type="InterPro" id="IPR013818">
    <property type="entry name" value="Lipase"/>
</dbReference>
<feature type="domain" description="Lipase" evidence="6">
    <location>
        <begin position="65"/>
        <end position="262"/>
    </location>
</feature>
<keyword evidence="3" id="KW-0964">Secreted</keyword>
<evidence type="ECO:0000256" key="4">
    <source>
        <dbReference type="RuleBase" id="RU004262"/>
    </source>
</evidence>
<proteinExistence type="inferred from homology"/>
<name>A0A9P0PRH1_ACAOB</name>
<reference evidence="7" key="1">
    <citation type="submission" date="2022-03" db="EMBL/GenBank/DDBJ databases">
        <authorList>
            <person name="Sayadi A."/>
        </authorList>
    </citation>
    <scope>NUCLEOTIDE SEQUENCE</scope>
</reference>
<gene>
    <name evidence="7" type="ORF">ACAOBT_LOCUS19987</name>
</gene>
<evidence type="ECO:0000256" key="1">
    <source>
        <dbReference type="ARBA" id="ARBA00004613"/>
    </source>
</evidence>
<dbReference type="PRINTS" id="PR00821">
    <property type="entry name" value="TAGLIPASE"/>
</dbReference>
<sequence length="338" mass="37194">MNFLISLFFITVMFFKMVESDITKAYMEYFNAQNDKVEKPKKKCTCDSGKTKQGLSARVGIDNCVEITLYTKSNVEGVIISEELTEGFDPDKKTVLLIHGWASTGHHHYVQIARTFAEKKDMNALVVGWHSLAYNCYYAAASATHCIGKYIATVMVQIVDTLGADPDDFHIIGHSLGAHIAGYAGDFFKDMHRERIGRITGLDPAKPYFTVVSFLKALIKGDAEFVVVVHSCIDNVLGTDRVLGDVDIFVNGGSCSSHPQCEGRGLIGTPTCAHYVPVALIEYSINNGPLKMKNCGTNEAYEECTGDESQFSYDQPKDGTAGLYYLKMDASVKLNGLD</sequence>
<protein>
    <recommendedName>
        <fullName evidence="6">Lipase domain-containing protein</fullName>
    </recommendedName>
</protein>
<dbReference type="GO" id="GO:0005615">
    <property type="term" value="C:extracellular space"/>
    <property type="evidence" value="ECO:0007669"/>
    <property type="project" value="TreeGrafter"/>
</dbReference>
<evidence type="ECO:0000313" key="7">
    <source>
        <dbReference type="EMBL" id="CAH1990973.1"/>
    </source>
</evidence>
<dbReference type="OrthoDB" id="199913at2759"/>
<dbReference type="InterPro" id="IPR000734">
    <property type="entry name" value="TAG_lipase"/>
</dbReference>
<evidence type="ECO:0000313" key="8">
    <source>
        <dbReference type="Proteomes" id="UP001152888"/>
    </source>
</evidence>
<keyword evidence="5" id="KW-0732">Signal</keyword>
<comment type="caution">
    <text evidence="7">The sequence shown here is derived from an EMBL/GenBank/DDBJ whole genome shotgun (WGS) entry which is preliminary data.</text>
</comment>
<dbReference type="SUPFAM" id="SSF53474">
    <property type="entry name" value="alpha/beta-Hydrolases"/>
    <property type="match status" value="1"/>
</dbReference>
<accession>A0A9P0PRH1</accession>
<organism evidence="7 8">
    <name type="scientific">Acanthoscelides obtectus</name>
    <name type="common">Bean weevil</name>
    <name type="synonym">Bruchus obtectus</name>
    <dbReference type="NCBI Taxonomy" id="200917"/>
    <lineage>
        <taxon>Eukaryota</taxon>
        <taxon>Metazoa</taxon>
        <taxon>Ecdysozoa</taxon>
        <taxon>Arthropoda</taxon>
        <taxon>Hexapoda</taxon>
        <taxon>Insecta</taxon>
        <taxon>Pterygota</taxon>
        <taxon>Neoptera</taxon>
        <taxon>Endopterygota</taxon>
        <taxon>Coleoptera</taxon>
        <taxon>Polyphaga</taxon>
        <taxon>Cucujiformia</taxon>
        <taxon>Chrysomeloidea</taxon>
        <taxon>Chrysomelidae</taxon>
        <taxon>Bruchinae</taxon>
        <taxon>Bruchini</taxon>
        <taxon>Acanthoscelides</taxon>
    </lineage>
</organism>
<dbReference type="PANTHER" id="PTHR11610">
    <property type="entry name" value="LIPASE"/>
    <property type="match status" value="1"/>
</dbReference>
<dbReference type="Proteomes" id="UP001152888">
    <property type="component" value="Unassembled WGS sequence"/>
</dbReference>
<comment type="subcellular location">
    <subcellularLocation>
        <location evidence="1">Secreted</location>
    </subcellularLocation>
</comment>
<dbReference type="Pfam" id="PF00151">
    <property type="entry name" value="Lipase"/>
    <property type="match status" value="1"/>
</dbReference>
<feature type="signal peptide" evidence="5">
    <location>
        <begin position="1"/>
        <end position="20"/>
    </location>
</feature>
<dbReference type="Gene3D" id="3.40.50.1820">
    <property type="entry name" value="alpha/beta hydrolase"/>
    <property type="match status" value="1"/>
</dbReference>
<evidence type="ECO:0000256" key="3">
    <source>
        <dbReference type="ARBA" id="ARBA00022525"/>
    </source>
</evidence>
<dbReference type="GO" id="GO:0016298">
    <property type="term" value="F:lipase activity"/>
    <property type="evidence" value="ECO:0007669"/>
    <property type="project" value="InterPro"/>
</dbReference>
<evidence type="ECO:0000259" key="6">
    <source>
        <dbReference type="Pfam" id="PF00151"/>
    </source>
</evidence>
<dbReference type="GO" id="GO:0016042">
    <property type="term" value="P:lipid catabolic process"/>
    <property type="evidence" value="ECO:0007669"/>
    <property type="project" value="TreeGrafter"/>
</dbReference>
<evidence type="ECO:0000256" key="2">
    <source>
        <dbReference type="ARBA" id="ARBA00010701"/>
    </source>
</evidence>
<keyword evidence="8" id="KW-1185">Reference proteome</keyword>
<dbReference type="AlphaFoldDB" id="A0A9P0PRH1"/>
<evidence type="ECO:0000256" key="5">
    <source>
        <dbReference type="SAM" id="SignalP"/>
    </source>
</evidence>
<comment type="similarity">
    <text evidence="2 4">Belongs to the AB hydrolase superfamily. Lipase family.</text>
</comment>
<dbReference type="InterPro" id="IPR029058">
    <property type="entry name" value="AB_hydrolase_fold"/>
</dbReference>